<feature type="binding site" description="distal binding residue" evidence="8">
    <location>
        <position position="45"/>
    </location>
    <ligand>
        <name>heme</name>
        <dbReference type="ChEBI" id="CHEBI:30413"/>
    </ligand>
    <ligandPart>
        <name>Fe</name>
        <dbReference type="ChEBI" id="CHEBI:18248"/>
    </ligandPart>
</feature>
<keyword evidence="10" id="KW-1185">Reference proteome</keyword>
<evidence type="ECO:0000256" key="5">
    <source>
        <dbReference type="ARBA" id="ARBA00023004"/>
    </source>
</evidence>
<protein>
    <recommendedName>
        <fullName evidence="6">Group 1 truncated hemoglobin</fullName>
    </recommendedName>
</protein>
<accession>A0A7I7Y0W4</accession>
<dbReference type="RefSeq" id="WP_085148355.1">
    <property type="nucleotide sequence ID" value="NZ_AP022612.1"/>
</dbReference>
<sequence>MSIYDEIGGASAVSVAVDDFYARVLGDPQLSGYFEGTDVSRLKRHQRAFISAAIGGPAPYLGRTMREAHARLDIDPADFDRVVEHLVATLAALGVPEATIGAIGATLAPLKDEIAPGSAARAG</sequence>
<dbReference type="InterPro" id="IPR012292">
    <property type="entry name" value="Globin/Proto"/>
</dbReference>
<reference evidence="9" key="2">
    <citation type="submission" date="2020-02" db="EMBL/GenBank/DDBJ databases">
        <authorList>
            <person name="Matsumoto Y."/>
            <person name="Motooka D."/>
            <person name="Nakamura S."/>
        </authorList>
    </citation>
    <scope>NUCLEOTIDE SEQUENCE</scope>
    <source>
        <strain evidence="9">JCM 13671</strain>
    </source>
</reference>
<dbReference type="Gene3D" id="1.10.490.10">
    <property type="entry name" value="Globins"/>
    <property type="match status" value="1"/>
</dbReference>
<dbReference type="GO" id="GO:0046872">
    <property type="term" value="F:metal ion binding"/>
    <property type="evidence" value="ECO:0007669"/>
    <property type="project" value="UniProtKB-UniRule"/>
</dbReference>
<name>A0A7I7Y0W4_9MYCO</name>
<dbReference type="GO" id="GO:0020037">
    <property type="term" value="F:heme binding"/>
    <property type="evidence" value="ECO:0007669"/>
    <property type="project" value="InterPro"/>
</dbReference>
<keyword evidence="4 6" id="KW-0479">Metal-binding</keyword>
<feature type="binding site" description="proximal binding residue" evidence="7">
    <location>
        <position position="69"/>
    </location>
    <ligand>
        <name>heme</name>
        <dbReference type="ChEBI" id="CHEBI:30413"/>
    </ligand>
    <ligandPart>
        <name>Fe</name>
        <dbReference type="ChEBI" id="CHEBI:18248"/>
    </ligandPart>
</feature>
<dbReference type="SUPFAM" id="SSF46458">
    <property type="entry name" value="Globin-like"/>
    <property type="match status" value="1"/>
</dbReference>
<comment type="similarity">
    <text evidence="1 6">Belongs to the truncated hemoglobin family. Group I subfamily.</text>
</comment>
<evidence type="ECO:0000313" key="9">
    <source>
        <dbReference type="EMBL" id="BBZ34662.1"/>
    </source>
</evidence>
<dbReference type="Proteomes" id="UP000466931">
    <property type="component" value="Chromosome"/>
</dbReference>
<gene>
    <name evidence="9" type="ORF">MCNF_32670</name>
</gene>
<dbReference type="PIRSF" id="PIRSF002030">
    <property type="entry name" value="Globin_Protozoa/Cyanobacteria"/>
    <property type="match status" value="1"/>
</dbReference>
<dbReference type="OrthoDB" id="9798157at2"/>
<organism evidence="9 10">
    <name type="scientific">Mycolicibacterium confluentis</name>
    <dbReference type="NCBI Taxonomy" id="28047"/>
    <lineage>
        <taxon>Bacteria</taxon>
        <taxon>Bacillati</taxon>
        <taxon>Actinomycetota</taxon>
        <taxon>Actinomycetes</taxon>
        <taxon>Mycobacteriales</taxon>
        <taxon>Mycobacteriaceae</taxon>
        <taxon>Mycolicibacterium</taxon>
    </lineage>
</organism>
<evidence type="ECO:0000256" key="1">
    <source>
        <dbReference type="ARBA" id="ARBA00009660"/>
    </source>
</evidence>
<keyword evidence="5 6" id="KW-0408">Iron</keyword>
<evidence type="ECO:0000313" key="10">
    <source>
        <dbReference type="Proteomes" id="UP000466931"/>
    </source>
</evidence>
<reference evidence="9" key="1">
    <citation type="journal article" date="2019" name="Emerg. Microbes Infect.">
        <title>Comprehensive subspecies identification of 175 nontuberculous mycobacteria species based on 7547 genomic profiles.</title>
        <authorList>
            <person name="Matsumoto Y."/>
            <person name="Kinjo T."/>
            <person name="Motooka D."/>
            <person name="Nabeya D."/>
            <person name="Jung N."/>
            <person name="Uechi K."/>
            <person name="Horii T."/>
            <person name="Iida T."/>
            <person name="Fujita J."/>
            <person name="Nakamura S."/>
        </authorList>
    </citation>
    <scope>NUCLEOTIDE SEQUENCE [LARGE SCALE GENOMIC DNA]</scope>
    <source>
        <strain evidence="9">JCM 13671</strain>
    </source>
</reference>
<dbReference type="GO" id="GO:0019825">
    <property type="term" value="F:oxygen binding"/>
    <property type="evidence" value="ECO:0007669"/>
    <property type="project" value="InterPro"/>
</dbReference>
<evidence type="ECO:0000256" key="3">
    <source>
        <dbReference type="ARBA" id="ARBA00022617"/>
    </source>
</evidence>
<keyword evidence="3 6" id="KW-0349">Heme</keyword>
<evidence type="ECO:0000256" key="8">
    <source>
        <dbReference type="PIRSR" id="PIRSR601486-1"/>
    </source>
</evidence>
<proteinExistence type="inferred from homology"/>
<keyword evidence="6" id="KW-0561">Oxygen transport</keyword>
<dbReference type="EMBL" id="AP022612">
    <property type="protein sequence ID" value="BBZ34662.1"/>
    <property type="molecule type" value="Genomic_DNA"/>
</dbReference>
<dbReference type="CDD" id="cd00454">
    <property type="entry name" value="TrHb1_N"/>
    <property type="match status" value="1"/>
</dbReference>
<evidence type="ECO:0000256" key="2">
    <source>
        <dbReference type="ARBA" id="ARBA00022448"/>
    </source>
</evidence>
<dbReference type="InterPro" id="IPR001486">
    <property type="entry name" value="Hemoglobin_trunc"/>
</dbReference>
<evidence type="ECO:0000256" key="6">
    <source>
        <dbReference type="PIRNR" id="PIRNR002030"/>
    </source>
</evidence>
<feature type="binding site" description="distal binding residue" evidence="8">
    <location>
        <position position="69"/>
    </location>
    <ligand>
        <name>heme</name>
        <dbReference type="ChEBI" id="CHEBI:30413"/>
    </ligand>
    <ligandPart>
        <name>Fe</name>
        <dbReference type="ChEBI" id="CHEBI:18248"/>
    </ligandPart>
</feature>
<comment type="cofactor">
    <cofactor evidence="7">
        <name>heme</name>
        <dbReference type="ChEBI" id="CHEBI:30413"/>
    </cofactor>
    <text evidence="7">Binds 1 heme group per subunit.</text>
</comment>
<dbReference type="InterPro" id="IPR009050">
    <property type="entry name" value="Globin-like_sf"/>
</dbReference>
<dbReference type="GO" id="GO:0005344">
    <property type="term" value="F:oxygen carrier activity"/>
    <property type="evidence" value="ECO:0007669"/>
    <property type="project" value="UniProtKB-UniRule"/>
</dbReference>
<dbReference type="AlphaFoldDB" id="A0A7I7Y0W4"/>
<evidence type="ECO:0000256" key="7">
    <source>
        <dbReference type="PIRSR" id="PIRSR002030-1"/>
    </source>
</evidence>
<dbReference type="InterPro" id="IPR016339">
    <property type="entry name" value="Hemoglobin_trunc_I"/>
</dbReference>
<keyword evidence="2 6" id="KW-0813">Transport</keyword>
<evidence type="ECO:0000256" key="4">
    <source>
        <dbReference type="ARBA" id="ARBA00022723"/>
    </source>
</evidence>
<dbReference type="Pfam" id="PF01152">
    <property type="entry name" value="Bac_globin"/>
    <property type="match status" value="1"/>
</dbReference>